<sequence length="113" mass="12399">HSLLGYADAQKDCCKKCDIGKRGSKLHASTKICQSTMPPKICMKFPGGHCIDEEKEVQTEKTKGLHDEEALTVSSRVVSIKLMLTVAQGNISKPTTQISNSFPEKSSIQYSLE</sequence>
<proteinExistence type="predicted"/>
<name>A0A9J6B139_SOLCO</name>
<evidence type="ECO:0000313" key="2">
    <source>
        <dbReference type="Proteomes" id="UP000824120"/>
    </source>
</evidence>
<dbReference type="Proteomes" id="UP000824120">
    <property type="component" value="Chromosome 1"/>
</dbReference>
<comment type="caution">
    <text evidence="1">The sequence shown here is derived from an EMBL/GenBank/DDBJ whole genome shotgun (WGS) entry which is preliminary data.</text>
</comment>
<keyword evidence="2" id="KW-1185">Reference proteome</keyword>
<reference evidence="1 2" key="1">
    <citation type="submission" date="2020-09" db="EMBL/GenBank/DDBJ databases">
        <title>De no assembly of potato wild relative species, Solanum commersonii.</title>
        <authorList>
            <person name="Cho K."/>
        </authorList>
    </citation>
    <scope>NUCLEOTIDE SEQUENCE [LARGE SCALE GENOMIC DNA]</scope>
    <source>
        <strain evidence="1">LZ3.2</strain>
        <tissue evidence="1">Leaf</tissue>
    </source>
</reference>
<evidence type="ECO:0000313" key="1">
    <source>
        <dbReference type="EMBL" id="KAG5630380.1"/>
    </source>
</evidence>
<accession>A0A9J6B139</accession>
<organism evidence="1 2">
    <name type="scientific">Solanum commersonii</name>
    <name type="common">Commerson's wild potato</name>
    <name type="synonym">Commerson's nightshade</name>
    <dbReference type="NCBI Taxonomy" id="4109"/>
    <lineage>
        <taxon>Eukaryota</taxon>
        <taxon>Viridiplantae</taxon>
        <taxon>Streptophyta</taxon>
        <taxon>Embryophyta</taxon>
        <taxon>Tracheophyta</taxon>
        <taxon>Spermatophyta</taxon>
        <taxon>Magnoliopsida</taxon>
        <taxon>eudicotyledons</taxon>
        <taxon>Gunneridae</taxon>
        <taxon>Pentapetalae</taxon>
        <taxon>asterids</taxon>
        <taxon>lamiids</taxon>
        <taxon>Solanales</taxon>
        <taxon>Solanaceae</taxon>
        <taxon>Solanoideae</taxon>
        <taxon>Solaneae</taxon>
        <taxon>Solanum</taxon>
    </lineage>
</organism>
<gene>
    <name evidence="1" type="ORF">H5410_002097</name>
</gene>
<feature type="non-terminal residue" evidence="1">
    <location>
        <position position="1"/>
    </location>
</feature>
<dbReference type="OrthoDB" id="1318315at2759"/>
<dbReference type="EMBL" id="JACXVP010000001">
    <property type="protein sequence ID" value="KAG5630380.1"/>
    <property type="molecule type" value="Genomic_DNA"/>
</dbReference>
<protein>
    <submittedName>
        <fullName evidence="1">Uncharacterized protein</fullName>
    </submittedName>
</protein>
<dbReference type="AlphaFoldDB" id="A0A9J6B139"/>